<dbReference type="GO" id="GO:0005524">
    <property type="term" value="F:ATP binding"/>
    <property type="evidence" value="ECO:0007669"/>
    <property type="project" value="UniProtKB-KW"/>
</dbReference>
<dbReference type="SUPFAM" id="SSF53613">
    <property type="entry name" value="Ribokinase-like"/>
    <property type="match status" value="1"/>
</dbReference>
<dbReference type="GO" id="GO:0052855">
    <property type="term" value="F:ADP-dependent NAD(P)H-hydrate dehydratase activity"/>
    <property type="evidence" value="ECO:0007669"/>
    <property type="project" value="UniProtKB-UniRule"/>
</dbReference>
<dbReference type="PANTHER" id="PTHR12592:SF0">
    <property type="entry name" value="ATP-DEPENDENT (S)-NAD(P)H-HYDRATE DEHYDRATASE"/>
    <property type="match status" value="1"/>
</dbReference>
<dbReference type="Gene3D" id="3.40.1190.20">
    <property type="match status" value="1"/>
</dbReference>
<dbReference type="CDD" id="cd01171">
    <property type="entry name" value="YXKO-related"/>
    <property type="match status" value="1"/>
</dbReference>
<keyword evidence="3 6" id="KW-0521">NADP</keyword>
<proteinExistence type="inferred from homology"/>
<comment type="cofactor">
    <cofactor evidence="6">
        <name>Mg(2+)</name>
        <dbReference type="ChEBI" id="CHEBI:18420"/>
    </cofactor>
</comment>
<dbReference type="PROSITE" id="PS51383">
    <property type="entry name" value="YJEF_C_3"/>
    <property type="match status" value="1"/>
</dbReference>
<feature type="binding site" evidence="6">
    <location>
        <begin position="198"/>
        <end position="202"/>
    </location>
    <ligand>
        <name>AMP</name>
        <dbReference type="ChEBI" id="CHEBI:456215"/>
    </ligand>
</feature>
<organism evidence="8">
    <name type="scientific">Kingella negevensis</name>
    <dbReference type="NCBI Taxonomy" id="1522312"/>
    <lineage>
        <taxon>Bacteria</taxon>
        <taxon>Pseudomonadati</taxon>
        <taxon>Pseudomonadota</taxon>
        <taxon>Betaproteobacteria</taxon>
        <taxon>Neisseriales</taxon>
        <taxon>Neisseriaceae</taxon>
        <taxon>Kingella</taxon>
    </lineage>
</organism>
<evidence type="ECO:0000256" key="4">
    <source>
        <dbReference type="ARBA" id="ARBA00023027"/>
    </source>
</evidence>
<evidence type="ECO:0000313" key="9">
    <source>
        <dbReference type="EMBL" id="SNB82517.1"/>
    </source>
</evidence>
<comment type="function">
    <text evidence="6">Catalyzes the dehydration of the S-form of NAD(P)HX at the expense of ADP, which is converted to AMP. Together with NAD(P)HX epimerase, which catalyzes the epimerization of the S- and R-forms, the enzyme allows the repair of both epimers of NAD(P)HX, a damaged form of NAD(P)H that is a result of enzymatic or heat-dependent hydration.</text>
</comment>
<keyword evidence="1 6" id="KW-0547">Nucleotide-binding</keyword>
<keyword evidence="10" id="KW-1185">Reference proteome</keyword>
<feature type="binding site" evidence="6">
    <location>
        <position position="51"/>
    </location>
    <ligand>
        <name>(6S)-NADPHX</name>
        <dbReference type="ChEBI" id="CHEBI:64076"/>
    </ligand>
</feature>
<dbReference type="EMBL" id="FXUV01000068">
    <property type="protein sequence ID" value="SMQ13472.1"/>
    <property type="molecule type" value="Genomic_DNA"/>
</dbReference>
<comment type="catalytic activity">
    <reaction evidence="6">
        <text>(6S)-NADPHX + ADP = AMP + phosphate + NADPH + H(+)</text>
        <dbReference type="Rhea" id="RHEA:32235"/>
        <dbReference type="ChEBI" id="CHEBI:15378"/>
        <dbReference type="ChEBI" id="CHEBI:43474"/>
        <dbReference type="ChEBI" id="CHEBI:57783"/>
        <dbReference type="ChEBI" id="CHEBI:64076"/>
        <dbReference type="ChEBI" id="CHEBI:456215"/>
        <dbReference type="ChEBI" id="CHEBI:456216"/>
        <dbReference type="EC" id="4.2.1.136"/>
    </reaction>
</comment>
<dbReference type="GO" id="GO:0110051">
    <property type="term" value="P:metabolite repair"/>
    <property type="evidence" value="ECO:0007669"/>
    <property type="project" value="TreeGrafter"/>
</dbReference>
<evidence type="ECO:0000313" key="8">
    <source>
        <dbReference type="EMBL" id="SMQ13472.1"/>
    </source>
</evidence>
<dbReference type="EMBL" id="FXUV02000065">
    <property type="protein sequence ID" value="SNB82517.1"/>
    <property type="molecule type" value="Genomic_DNA"/>
</dbReference>
<dbReference type="PROSITE" id="PS01050">
    <property type="entry name" value="YJEF_C_2"/>
    <property type="match status" value="1"/>
</dbReference>
<dbReference type="GO" id="GO:0052856">
    <property type="term" value="F:NAD(P)HX epimerase activity"/>
    <property type="evidence" value="ECO:0007669"/>
    <property type="project" value="TreeGrafter"/>
</dbReference>
<reference evidence="9 10" key="2">
    <citation type="submission" date="2017-06" db="EMBL/GenBank/DDBJ databases">
        <authorList>
            <person name="Kim H.J."/>
            <person name="Triplett B.A."/>
        </authorList>
    </citation>
    <scope>NUCLEOTIDE SEQUENCE [LARGE SCALE GENOMIC DNA]</scope>
    <source>
        <strain evidence="9">Kingella_eburonensis</strain>
    </source>
</reference>
<feature type="binding site" evidence="6">
    <location>
        <position position="227"/>
    </location>
    <ligand>
        <name>AMP</name>
        <dbReference type="ChEBI" id="CHEBI:456215"/>
    </ligand>
</feature>
<dbReference type="Proteomes" id="UP000215450">
    <property type="component" value="Unassembled WGS sequence"/>
</dbReference>
<feature type="domain" description="YjeF C-terminal" evidence="7">
    <location>
        <begin position="16"/>
        <end position="288"/>
    </location>
</feature>
<evidence type="ECO:0000256" key="6">
    <source>
        <dbReference type="HAMAP-Rule" id="MF_01965"/>
    </source>
</evidence>
<dbReference type="Pfam" id="PF01256">
    <property type="entry name" value="Carb_kinase"/>
    <property type="match status" value="1"/>
</dbReference>
<protein>
    <recommendedName>
        <fullName evidence="6">ADP-dependent (S)-NAD(P)H-hydrate dehydratase</fullName>
        <ecNumber evidence="6">4.2.1.136</ecNumber>
    </recommendedName>
    <alternativeName>
        <fullName evidence="6">ADP-dependent NAD(P)HX dehydratase</fullName>
    </alternativeName>
</protein>
<comment type="catalytic activity">
    <reaction evidence="6">
        <text>(6S)-NADHX + ADP = AMP + phosphate + NADH + H(+)</text>
        <dbReference type="Rhea" id="RHEA:32223"/>
        <dbReference type="ChEBI" id="CHEBI:15378"/>
        <dbReference type="ChEBI" id="CHEBI:43474"/>
        <dbReference type="ChEBI" id="CHEBI:57945"/>
        <dbReference type="ChEBI" id="CHEBI:64074"/>
        <dbReference type="ChEBI" id="CHEBI:456215"/>
        <dbReference type="ChEBI" id="CHEBI:456216"/>
        <dbReference type="EC" id="4.2.1.136"/>
    </reaction>
</comment>
<evidence type="ECO:0000256" key="3">
    <source>
        <dbReference type="ARBA" id="ARBA00022857"/>
    </source>
</evidence>
<dbReference type="InterPro" id="IPR029056">
    <property type="entry name" value="Ribokinase-like"/>
</dbReference>
<dbReference type="InterPro" id="IPR017953">
    <property type="entry name" value="Carbohydrate_kinase_pred_CS"/>
</dbReference>
<dbReference type="STRING" id="1522312.GCA_900177895_01321"/>
<sequence>MFNTVPPRVADYVAYAKANFPFLLQARPDDCHKGTFGTVGVLGGSEGMAGAALLAGTAALFSGCGKSIVAFNQAHLPMAVYPTRPELILDIAAHAVKRTDITTWAIGCGLGQTELAARALHALWNSTHPQLVLDADALHLLVEHPQFFPHTKRADLVLTPHPGEAAHLLNISVNQVQSNRAWAAREIAVRYRCWVVLKGHNTVISSARGFMHENTSGNAGLATAGSGDVLAGVIASFLAQGIEAEKAIPAAVWLHGAAAEILVAAQVGPIGLLANELNDAIRWLRNRLVAGM</sequence>
<evidence type="ECO:0000313" key="10">
    <source>
        <dbReference type="Proteomes" id="UP000215450"/>
    </source>
</evidence>
<evidence type="ECO:0000256" key="1">
    <source>
        <dbReference type="ARBA" id="ARBA00022741"/>
    </source>
</evidence>
<keyword evidence="5 6" id="KW-0456">Lyase</keyword>
<evidence type="ECO:0000256" key="5">
    <source>
        <dbReference type="ARBA" id="ARBA00023239"/>
    </source>
</evidence>
<dbReference type="EC" id="4.2.1.136" evidence="6"/>
<dbReference type="PANTHER" id="PTHR12592">
    <property type="entry name" value="ATP-DEPENDENT (S)-NAD(P)H-HYDRATE DEHYDRATASE FAMILY MEMBER"/>
    <property type="match status" value="1"/>
</dbReference>
<comment type="subunit">
    <text evidence="6">Homotetramer.</text>
</comment>
<keyword evidence="2 6" id="KW-0067">ATP-binding</keyword>
<dbReference type="InterPro" id="IPR000631">
    <property type="entry name" value="CARKD"/>
</dbReference>
<dbReference type="OrthoDB" id="9806925at2"/>
<reference evidence="8" key="1">
    <citation type="submission" date="2017-05" db="EMBL/GenBank/DDBJ databases">
        <authorList>
            <person name="Song R."/>
            <person name="Chenine A.L."/>
            <person name="Ruprecht R.M."/>
        </authorList>
    </citation>
    <scope>NUCLEOTIDE SEQUENCE</scope>
    <source>
        <strain evidence="8">Kingella_eburonensis</strain>
    </source>
</reference>
<feature type="binding site" evidence="6">
    <location>
        <position position="109"/>
    </location>
    <ligand>
        <name>(6S)-NADPHX</name>
        <dbReference type="ChEBI" id="CHEBI:64076"/>
    </ligand>
</feature>
<accession>A0A238HJ81</accession>
<evidence type="ECO:0000256" key="2">
    <source>
        <dbReference type="ARBA" id="ARBA00022840"/>
    </source>
</evidence>
<dbReference type="NCBIfam" id="TIGR00196">
    <property type="entry name" value="yjeF_cterm"/>
    <property type="match status" value="1"/>
</dbReference>
<name>A0A238HJ81_9NEIS</name>
<gene>
    <name evidence="8" type="primary">nnr</name>
    <name evidence="6" type="synonym">nnrD</name>
    <name evidence="9" type="ORF">KEBURONENSIS_00541</name>
    <name evidence="8" type="ORF">KEBURONENSIS_02068</name>
</gene>
<feature type="binding site" evidence="6">
    <location>
        <position position="228"/>
    </location>
    <ligand>
        <name>(6S)-NADPHX</name>
        <dbReference type="ChEBI" id="CHEBI:64076"/>
    </ligand>
</feature>
<dbReference type="AlphaFoldDB" id="A0A238HJ81"/>
<dbReference type="GO" id="GO:0046496">
    <property type="term" value="P:nicotinamide nucleotide metabolic process"/>
    <property type="evidence" value="ECO:0007669"/>
    <property type="project" value="UniProtKB-UniRule"/>
</dbReference>
<dbReference type="RefSeq" id="WP_095063409.1">
    <property type="nucleotide sequence ID" value="NZ_FXUV02000065.1"/>
</dbReference>
<evidence type="ECO:0000259" key="7">
    <source>
        <dbReference type="PROSITE" id="PS51383"/>
    </source>
</evidence>
<comment type="similarity">
    <text evidence="6">Belongs to the NnrD/CARKD family.</text>
</comment>
<dbReference type="HAMAP" id="MF_01965">
    <property type="entry name" value="NADHX_dehydratase"/>
    <property type="match status" value="1"/>
</dbReference>
<keyword evidence="4 6" id="KW-0520">NAD</keyword>
<feature type="binding site" evidence="6">
    <location>
        <position position="161"/>
    </location>
    <ligand>
        <name>(6S)-NADPHX</name>
        <dbReference type="ChEBI" id="CHEBI:64076"/>
    </ligand>
</feature>